<protein>
    <submittedName>
        <fullName evidence="3">DUF2892 domain-containing protein</fullName>
    </submittedName>
</protein>
<name>A0ABZ0MFC9_9GAMM</name>
<accession>A0ABZ0MFC9</accession>
<proteinExistence type="predicted"/>
<dbReference type="GeneID" id="67503435"/>
<feature type="domain" description="Inner membrane protein YgaP-like transmembrane" evidence="2">
    <location>
        <begin position="4"/>
        <end position="43"/>
    </location>
</feature>
<keyword evidence="1" id="KW-1133">Transmembrane helix</keyword>
<evidence type="ECO:0000259" key="2">
    <source>
        <dbReference type="Pfam" id="PF11127"/>
    </source>
</evidence>
<feature type="transmembrane region" description="Helical" evidence="1">
    <location>
        <begin position="16"/>
        <end position="42"/>
    </location>
</feature>
<sequence>MFAISLLLTHFVNPHWVWFSVFICVNLVQSAFTNWCPMIVILKKLGIQER</sequence>
<dbReference type="RefSeq" id="WP_083229929.1">
    <property type="nucleotide sequence ID" value="NZ_CP137578.1"/>
</dbReference>
<reference evidence="3 4" key="1">
    <citation type="submission" date="2023-10" db="EMBL/GenBank/DDBJ databases">
        <title>To unveil natural product biosynthetic capacity in Pseudoalteromonas.</title>
        <authorList>
            <person name="Wang J."/>
        </authorList>
    </citation>
    <scope>NUCLEOTIDE SEQUENCE [LARGE SCALE GENOMIC DNA]</scope>
    <source>
        <strain evidence="3 4">DSM 15914</strain>
    </source>
</reference>
<gene>
    <name evidence="3" type="ORF">R5H13_17970</name>
</gene>
<evidence type="ECO:0000313" key="3">
    <source>
        <dbReference type="EMBL" id="WOX30537.1"/>
    </source>
</evidence>
<keyword evidence="4" id="KW-1185">Reference proteome</keyword>
<dbReference type="InterPro" id="IPR021309">
    <property type="entry name" value="YgaP-like_TM"/>
</dbReference>
<keyword evidence="1" id="KW-0812">Transmembrane</keyword>
<dbReference type="Gene3D" id="6.10.140.1340">
    <property type="match status" value="1"/>
</dbReference>
<dbReference type="Pfam" id="PF11127">
    <property type="entry name" value="YgaP-like_TM"/>
    <property type="match status" value="1"/>
</dbReference>
<dbReference type="EMBL" id="CP137578">
    <property type="protein sequence ID" value="WOX30537.1"/>
    <property type="molecule type" value="Genomic_DNA"/>
</dbReference>
<evidence type="ECO:0000313" key="4">
    <source>
        <dbReference type="Proteomes" id="UP001304419"/>
    </source>
</evidence>
<organism evidence="3 4">
    <name type="scientific">Pseudoalteromonas maricaloris</name>
    <dbReference type="NCBI Taxonomy" id="184924"/>
    <lineage>
        <taxon>Bacteria</taxon>
        <taxon>Pseudomonadati</taxon>
        <taxon>Pseudomonadota</taxon>
        <taxon>Gammaproteobacteria</taxon>
        <taxon>Alteromonadales</taxon>
        <taxon>Pseudoalteromonadaceae</taxon>
        <taxon>Pseudoalteromonas</taxon>
    </lineage>
</organism>
<evidence type="ECO:0000256" key="1">
    <source>
        <dbReference type="SAM" id="Phobius"/>
    </source>
</evidence>
<dbReference type="Proteomes" id="UP001304419">
    <property type="component" value="Chromosome 1"/>
</dbReference>
<keyword evidence="1" id="KW-0472">Membrane</keyword>